<evidence type="ECO:0000256" key="7">
    <source>
        <dbReference type="SAM" id="MobiDB-lite"/>
    </source>
</evidence>
<dbReference type="PROSITE" id="PS00674">
    <property type="entry name" value="AAA"/>
    <property type="match status" value="1"/>
</dbReference>
<evidence type="ECO:0000313" key="10">
    <source>
        <dbReference type="Proteomes" id="UP000236319"/>
    </source>
</evidence>
<name>A0A2H6KI35_9APIC</name>
<dbReference type="InterPro" id="IPR050304">
    <property type="entry name" value="MT-severing_AAA_ATPase"/>
</dbReference>
<feature type="region of interest" description="Disordered" evidence="7">
    <location>
        <begin position="330"/>
        <end position="377"/>
    </location>
</feature>
<dbReference type="Gene3D" id="3.40.50.300">
    <property type="entry name" value="P-loop containing nucleotide triphosphate hydrolases"/>
    <property type="match status" value="1"/>
</dbReference>
<feature type="compositionally biased region" description="Low complexity" evidence="7">
    <location>
        <begin position="221"/>
        <end position="236"/>
    </location>
</feature>
<evidence type="ECO:0000256" key="1">
    <source>
        <dbReference type="ARBA" id="ARBA00004496"/>
    </source>
</evidence>
<keyword evidence="4 6" id="KW-0547">Nucleotide-binding</keyword>
<comment type="similarity">
    <text evidence="2 6">Belongs to the AAA ATPase family.</text>
</comment>
<dbReference type="InterPro" id="IPR027417">
    <property type="entry name" value="P-loop_NTPase"/>
</dbReference>
<dbReference type="GO" id="GO:0005737">
    <property type="term" value="C:cytoplasm"/>
    <property type="evidence" value="ECO:0007669"/>
    <property type="project" value="UniProtKB-SubCell"/>
</dbReference>
<sequence>MFCVSECIVNCDQLAAAAAKERIPVEYAARYTDLLLEESRDRDDCNADSYHLDTIHDTVNEFILQFEEKIALNIDATITELRRDLSNVQQRRNRYTSIYDCSASESAVPSAASSITGSRRQRLKNFFDGKSFVGSIPLKNASRRYISGEIELEAARNSARLSGSRLRQIRIASTGNAVGTQNGTVSSPATAASSAAPVSRAAPNNVATASQPTSKLADSQGSEAGASSAAPPEAAPTISKPEVKPSPKATQPEKKPTQDPPVSSSTKKCVSESSSAPKDDEPNSSGAVKRQWEAGATKTTDGARSSGKNTKKATGADAGFKSGMDVLVNNSEEKKKPLDIDVDKPRQSCGLSYPSKTHLNNLASSGNSNQNSKEKPPVDERYVPLVGADLTPEIINLVLNMKLDASLYNICEADIAGLAEVKKTLKDKVVQPIMRPDLHTGLLRAPKGVLLFGPPGTGKTTLAKWIANVSRANCFEVSPSSITSKFHGESESIIKALFKVAHFDSPSIIFIDEVDAVLGKRSTNEADLSIRMKNQLLQMMDGLHCGTSEGTVVVIAATNRPMMLDDAALRRFGKRVLIPLPDLETRKAFLYETLRKNCNGKCELSSEELDQIAASTEGWNGSDLLALCTKAAEYSYDDTVEAYGGIENIPDASVFRGLVIDDFIRALRRVRPSNAANGDFSFEEWQRLYGSH</sequence>
<feature type="domain" description="AAA+ ATPase" evidence="8">
    <location>
        <begin position="445"/>
        <end position="582"/>
    </location>
</feature>
<dbReference type="EMBL" id="BDSA01000006">
    <property type="protein sequence ID" value="GBE62654.1"/>
    <property type="molecule type" value="Genomic_DNA"/>
</dbReference>
<protein>
    <submittedName>
        <fullName evidence="9">AAA family protein</fullName>
    </submittedName>
</protein>
<evidence type="ECO:0000256" key="2">
    <source>
        <dbReference type="ARBA" id="ARBA00006914"/>
    </source>
</evidence>
<dbReference type="InterPro" id="IPR003960">
    <property type="entry name" value="ATPase_AAA_CS"/>
</dbReference>
<dbReference type="SMART" id="SM00382">
    <property type="entry name" value="AAA"/>
    <property type="match status" value="1"/>
</dbReference>
<keyword evidence="10" id="KW-1185">Reference proteome</keyword>
<dbReference type="FunFam" id="3.40.50.300:FF:001054">
    <property type="entry name" value="ATPase, AAA family, putative"/>
    <property type="match status" value="1"/>
</dbReference>
<evidence type="ECO:0000313" key="9">
    <source>
        <dbReference type="EMBL" id="GBE62654.1"/>
    </source>
</evidence>
<dbReference type="AlphaFoldDB" id="A0A2H6KI35"/>
<evidence type="ECO:0000256" key="5">
    <source>
        <dbReference type="ARBA" id="ARBA00022840"/>
    </source>
</evidence>
<dbReference type="Proteomes" id="UP000236319">
    <property type="component" value="Unassembled WGS sequence"/>
</dbReference>
<evidence type="ECO:0000259" key="8">
    <source>
        <dbReference type="SMART" id="SM00382"/>
    </source>
</evidence>
<feature type="compositionally biased region" description="Low complexity" evidence="7">
    <location>
        <begin position="262"/>
        <end position="275"/>
    </location>
</feature>
<dbReference type="GO" id="GO:0005524">
    <property type="term" value="F:ATP binding"/>
    <property type="evidence" value="ECO:0007669"/>
    <property type="project" value="UniProtKB-KW"/>
</dbReference>
<feature type="compositionally biased region" description="Low complexity" evidence="7">
    <location>
        <begin position="184"/>
        <end position="207"/>
    </location>
</feature>
<accession>A0A2H6KI35</accession>
<dbReference type="Pfam" id="PF00004">
    <property type="entry name" value="AAA"/>
    <property type="match status" value="1"/>
</dbReference>
<dbReference type="Gene3D" id="1.10.8.60">
    <property type="match status" value="1"/>
</dbReference>
<feature type="compositionally biased region" description="Polar residues" evidence="7">
    <location>
        <begin position="354"/>
        <end position="371"/>
    </location>
</feature>
<dbReference type="VEuPathDB" id="PiroplasmaDB:BOVATA_041470"/>
<comment type="caution">
    <text evidence="9">The sequence shown here is derived from an EMBL/GenBank/DDBJ whole genome shotgun (WGS) entry which is preliminary data.</text>
</comment>
<evidence type="ECO:0000256" key="4">
    <source>
        <dbReference type="ARBA" id="ARBA00022741"/>
    </source>
</evidence>
<dbReference type="InterPro" id="IPR003959">
    <property type="entry name" value="ATPase_AAA_core"/>
</dbReference>
<dbReference type="InterPro" id="IPR003593">
    <property type="entry name" value="AAA+_ATPase"/>
</dbReference>
<feature type="region of interest" description="Disordered" evidence="7">
    <location>
        <begin position="177"/>
        <end position="318"/>
    </location>
</feature>
<dbReference type="OrthoDB" id="10251136at2759"/>
<feature type="compositionally biased region" description="Polar residues" evidence="7">
    <location>
        <begin position="208"/>
        <end position="220"/>
    </location>
</feature>
<keyword evidence="5 6" id="KW-0067">ATP-binding</keyword>
<gene>
    <name evidence="9" type="ORF">BOVATA_041470</name>
</gene>
<proteinExistence type="inferred from homology"/>
<feature type="compositionally biased region" description="Basic and acidic residues" evidence="7">
    <location>
        <begin position="331"/>
        <end position="346"/>
    </location>
</feature>
<dbReference type="RefSeq" id="XP_028868897.1">
    <property type="nucleotide sequence ID" value="XM_029013064.1"/>
</dbReference>
<evidence type="ECO:0000256" key="3">
    <source>
        <dbReference type="ARBA" id="ARBA00022490"/>
    </source>
</evidence>
<organism evidence="9 10">
    <name type="scientific">Babesia ovata</name>
    <dbReference type="NCBI Taxonomy" id="189622"/>
    <lineage>
        <taxon>Eukaryota</taxon>
        <taxon>Sar</taxon>
        <taxon>Alveolata</taxon>
        <taxon>Apicomplexa</taxon>
        <taxon>Aconoidasida</taxon>
        <taxon>Piroplasmida</taxon>
        <taxon>Babesiidae</taxon>
        <taxon>Babesia</taxon>
    </lineage>
</organism>
<comment type="subcellular location">
    <subcellularLocation>
        <location evidence="1">Cytoplasm</location>
    </subcellularLocation>
</comment>
<feature type="compositionally biased region" description="Polar residues" evidence="7">
    <location>
        <begin position="297"/>
        <end position="308"/>
    </location>
</feature>
<keyword evidence="3" id="KW-0963">Cytoplasm</keyword>
<reference evidence="9 10" key="1">
    <citation type="journal article" date="2017" name="BMC Genomics">
        <title>Whole-genome assembly of Babesia ovata and comparative genomics between closely related pathogens.</title>
        <authorList>
            <person name="Yamagishi J."/>
            <person name="Asada M."/>
            <person name="Hakimi H."/>
            <person name="Tanaka T.Q."/>
            <person name="Sugimoto C."/>
            <person name="Kawazu S."/>
        </authorList>
    </citation>
    <scope>NUCLEOTIDE SEQUENCE [LARGE SCALE GENOMIC DNA]</scope>
    <source>
        <strain evidence="9 10">Miyake</strain>
    </source>
</reference>
<dbReference type="PANTHER" id="PTHR23074">
    <property type="entry name" value="AAA DOMAIN-CONTAINING"/>
    <property type="match status" value="1"/>
</dbReference>
<dbReference type="GeneID" id="39876424"/>
<evidence type="ECO:0000256" key="6">
    <source>
        <dbReference type="RuleBase" id="RU003651"/>
    </source>
</evidence>
<dbReference type="PANTHER" id="PTHR23074:SF17">
    <property type="entry name" value="FIDGETIN-LIKE PROTEIN 1"/>
    <property type="match status" value="1"/>
</dbReference>
<dbReference type="SUPFAM" id="SSF52540">
    <property type="entry name" value="P-loop containing nucleoside triphosphate hydrolases"/>
    <property type="match status" value="1"/>
</dbReference>
<feature type="compositionally biased region" description="Basic and acidic residues" evidence="7">
    <location>
        <begin position="241"/>
        <end position="257"/>
    </location>
</feature>
<dbReference type="GO" id="GO:0016887">
    <property type="term" value="F:ATP hydrolysis activity"/>
    <property type="evidence" value="ECO:0007669"/>
    <property type="project" value="InterPro"/>
</dbReference>